<dbReference type="AlphaFoldDB" id="A0A9X1XKC3"/>
<proteinExistence type="predicted"/>
<name>A0A9X1XKC3_9BACL</name>
<dbReference type="Pfam" id="PF13468">
    <property type="entry name" value="Glyoxalase_3"/>
    <property type="match status" value="1"/>
</dbReference>
<sequence>MAFAFDHLVYFTDKELNDHIDALKNQGLYASLGGSHKNWGTFNALCYFGLSYVEFLAVENEQIAQQAKENPLIGQLLRDLPDKQGPGQFAIRTNRIEEVKLQLEKNGLETRLLPGSRKRQDGSILSWKLLFITNHDSEDKLLPPFFIDWLQPDKDRETDLRQKGIIGSHPAGNLKMNHLSIIVEDAKKTSSLWQDWLGLSAGTGYTNEGLQADCAVLELEGCELHFCSPFGEGPARDLLNTKGEHPYELVLSNGLNLK</sequence>
<accession>A0A9X1XKC3</accession>
<dbReference type="SUPFAM" id="SSF54593">
    <property type="entry name" value="Glyoxalase/Bleomycin resistance protein/Dihydroxybiphenyl dioxygenase"/>
    <property type="match status" value="1"/>
</dbReference>
<dbReference type="PANTHER" id="PTHR40265:SF1">
    <property type="entry name" value="GLYOXALASE-LIKE DOMAIN-CONTAINING PROTEIN"/>
    <property type="match status" value="1"/>
</dbReference>
<dbReference type="Gene3D" id="3.10.180.10">
    <property type="entry name" value="2,3-Dihydroxybiphenyl 1,2-Dioxygenase, domain 1"/>
    <property type="match status" value="2"/>
</dbReference>
<evidence type="ECO:0000313" key="2">
    <source>
        <dbReference type="EMBL" id="MCK6259154.1"/>
    </source>
</evidence>
<dbReference type="Proteomes" id="UP001139011">
    <property type="component" value="Unassembled WGS sequence"/>
</dbReference>
<keyword evidence="3" id="KW-1185">Reference proteome</keyword>
<dbReference type="InterPro" id="IPR025870">
    <property type="entry name" value="Glyoxalase-like_dom"/>
</dbReference>
<feature type="domain" description="Glyoxalase-like" evidence="1">
    <location>
        <begin position="5"/>
        <end position="197"/>
    </location>
</feature>
<reference evidence="2" key="1">
    <citation type="submission" date="2021-09" db="EMBL/GenBank/DDBJ databases">
        <title>Genome analysis of Fictibacillus sp. KIGAM418 isolated from marine sediment.</title>
        <authorList>
            <person name="Seo M.-J."/>
            <person name="Cho E.-S."/>
            <person name="Hwang C.Y."/>
        </authorList>
    </citation>
    <scope>NUCLEOTIDE SEQUENCE</scope>
    <source>
        <strain evidence="2">KIGAM418</strain>
    </source>
</reference>
<gene>
    <name evidence="2" type="ORF">LCY76_21510</name>
</gene>
<dbReference type="PANTHER" id="PTHR40265">
    <property type="entry name" value="BLL2707 PROTEIN"/>
    <property type="match status" value="1"/>
</dbReference>
<dbReference type="EMBL" id="JAIWJX010000002">
    <property type="protein sequence ID" value="MCK6259154.1"/>
    <property type="molecule type" value="Genomic_DNA"/>
</dbReference>
<protein>
    <submittedName>
        <fullName evidence="2">VOC family protein</fullName>
    </submittedName>
</protein>
<evidence type="ECO:0000313" key="3">
    <source>
        <dbReference type="Proteomes" id="UP001139011"/>
    </source>
</evidence>
<evidence type="ECO:0000259" key="1">
    <source>
        <dbReference type="Pfam" id="PF13468"/>
    </source>
</evidence>
<dbReference type="InterPro" id="IPR029068">
    <property type="entry name" value="Glyas_Bleomycin-R_OHBP_Dase"/>
</dbReference>
<comment type="caution">
    <text evidence="2">The sequence shown here is derived from an EMBL/GenBank/DDBJ whole genome shotgun (WGS) entry which is preliminary data.</text>
</comment>
<organism evidence="2 3">
    <name type="scientific">Fictibacillus marinisediminis</name>
    <dbReference type="NCBI Taxonomy" id="2878389"/>
    <lineage>
        <taxon>Bacteria</taxon>
        <taxon>Bacillati</taxon>
        <taxon>Bacillota</taxon>
        <taxon>Bacilli</taxon>
        <taxon>Bacillales</taxon>
        <taxon>Fictibacillaceae</taxon>
        <taxon>Fictibacillus</taxon>
    </lineage>
</organism>
<dbReference type="RefSeq" id="WP_248254359.1">
    <property type="nucleotide sequence ID" value="NZ_JAIWJX010000002.1"/>
</dbReference>